<dbReference type="Gene3D" id="3.30.830.10">
    <property type="entry name" value="Metalloenzyme, LuxS/M16 peptidase-like"/>
    <property type="match status" value="4"/>
</dbReference>
<feature type="region of interest" description="Disordered" evidence="5">
    <location>
        <begin position="881"/>
        <end position="904"/>
    </location>
</feature>
<evidence type="ECO:0000256" key="4">
    <source>
        <dbReference type="ARBA" id="ARBA00023274"/>
    </source>
</evidence>
<name>A0A914HC70_GLORO</name>
<dbReference type="GO" id="GO:0003735">
    <property type="term" value="F:structural constituent of ribosome"/>
    <property type="evidence" value="ECO:0007669"/>
    <property type="project" value="InterPro"/>
</dbReference>
<dbReference type="GO" id="GO:0046872">
    <property type="term" value="F:metal ion binding"/>
    <property type="evidence" value="ECO:0007669"/>
    <property type="project" value="InterPro"/>
</dbReference>
<comment type="subcellular location">
    <subcellularLocation>
        <location evidence="1">Mitochondrion</location>
    </subcellularLocation>
</comment>
<feature type="domain" description="Peptidase M16 C-terminal" evidence="6">
    <location>
        <begin position="154"/>
        <end position="255"/>
    </location>
</feature>
<dbReference type="GO" id="GO:0006412">
    <property type="term" value="P:translation"/>
    <property type="evidence" value="ECO:0007669"/>
    <property type="project" value="InterPro"/>
</dbReference>
<feature type="region of interest" description="Disordered" evidence="5">
    <location>
        <begin position="675"/>
        <end position="696"/>
    </location>
</feature>
<evidence type="ECO:0000256" key="1">
    <source>
        <dbReference type="ARBA" id="ARBA00004173"/>
    </source>
</evidence>
<dbReference type="Pfam" id="PF05193">
    <property type="entry name" value="Peptidase_M16_C"/>
    <property type="match status" value="1"/>
</dbReference>
<evidence type="ECO:0000313" key="7">
    <source>
        <dbReference type="Proteomes" id="UP000887572"/>
    </source>
</evidence>
<dbReference type="GO" id="GO:0005840">
    <property type="term" value="C:ribosome"/>
    <property type="evidence" value="ECO:0007669"/>
    <property type="project" value="UniProtKB-KW"/>
</dbReference>
<dbReference type="GO" id="GO:0005739">
    <property type="term" value="C:mitochondrion"/>
    <property type="evidence" value="ECO:0007669"/>
    <property type="project" value="UniProtKB-SubCell"/>
</dbReference>
<organism evidence="7 8">
    <name type="scientific">Globodera rostochiensis</name>
    <name type="common">Golden nematode worm</name>
    <name type="synonym">Heterodera rostochiensis</name>
    <dbReference type="NCBI Taxonomy" id="31243"/>
    <lineage>
        <taxon>Eukaryota</taxon>
        <taxon>Metazoa</taxon>
        <taxon>Ecdysozoa</taxon>
        <taxon>Nematoda</taxon>
        <taxon>Chromadorea</taxon>
        <taxon>Rhabditida</taxon>
        <taxon>Tylenchina</taxon>
        <taxon>Tylenchomorpha</taxon>
        <taxon>Tylenchoidea</taxon>
        <taxon>Heteroderidae</taxon>
        <taxon>Heteroderinae</taxon>
        <taxon>Globodera</taxon>
    </lineage>
</organism>
<dbReference type="InterPro" id="IPR007863">
    <property type="entry name" value="Peptidase_M16_C"/>
</dbReference>
<dbReference type="SUPFAM" id="SSF63411">
    <property type="entry name" value="LuxS/MPP-like metallohydrolase"/>
    <property type="match status" value="3"/>
</dbReference>
<protein>
    <submittedName>
        <fullName evidence="8">Peptidase M16 C-terminal domain-containing protein</fullName>
    </submittedName>
</protein>
<dbReference type="GO" id="GO:1990904">
    <property type="term" value="C:ribonucleoprotein complex"/>
    <property type="evidence" value="ECO:0007669"/>
    <property type="project" value="UniProtKB-KW"/>
</dbReference>
<evidence type="ECO:0000256" key="2">
    <source>
        <dbReference type="ARBA" id="ARBA00022980"/>
    </source>
</evidence>
<dbReference type="Proteomes" id="UP000887572">
    <property type="component" value="Unplaced"/>
</dbReference>
<sequence>MILNWKKATEILIDGKVPLTIYESKRSKLRVLVAEAPGPIVDGRITFGYAGHYRQPVPCQWDQRMHESGQHHVLPVFLSHLLEPTLTQSQYMTEVHHINGSGHDSGVVYSEMQDRESAMETMVDRKRKKLFYPKGSSYAAVVGGALSDIRQICSPERVRDFHTNFYHLSNLYITVCGQIDHQKLLHVIDPIDEQFFSSVPKHFEPPFQARVAALTAQKTERIICPSDDESIGMVEMSWLGPESGDIHTTRALMILFCFLSVRLCRDFVQAVDPFCTSVDFRILEQRDCEIIASFKGVPVSKLDKICDHFFEKTVADHRLPDAFNVQQIGLILDHQTRVFHSKLENRSTSLIGGAIVAHQLYGQERDPDYKVMEHYLNEADLLRKYLANRNCVCVMAEPSKKMVQKHAEKEEERIKQRIEQIGGESGLAICQKNLEEAIGANTCRRPPDDELEEFIVRDFEKFNMIKVNTSTNLPPHSFACNFPFTAIWHGIRSDFVDVNILIDTDGLPVEDRHFLMLWCELMFHSPAVVDGKELSCGKLAKLSTRDLVSNSASVGVFGVYDRFLSLRLRADSEKVGNLSKWANIYLKGIKFYPDRVAICARNLANNAADSKRDGNSICHFLNTNSTYSTDSNTRFYSYLGLEKFHKAVAKAVADGKSDAVLARLEAVRQKVLDSPLNDRRRMSQRNGDSSGRKNAHCYNAPPTTVPAWNAMAKAVPLRLAVPKVPFCFRRRGLMMIGLGRLRCKHYCLRSTWSSPEGHFGVQSAALSMELYRCSQLGQAYEKMRDTVISVLDGKLDENLLEAAKRSLVCELISGQSTVKLTAISAIHATMRSVGNDFTLKLCEQIWHAKAADVLTKGGPALRRLFDPSKSSENTFRRQIWNPTTANDQSSQRHQSPSHEEYWKPPPGMVKAPWYRRKIADRPSIVAEEAIVKSGAPPTRLWLGGVCRTIMRCKKPRSAWAILPTPNFFNVLDFYKYATKTRLANADEAEQEFEDFYKGLRLPTARFEKSVVESLALHLEREEMAKRENHPETERAENRAKFLRSLVDDAQLTMAHGNSKIADYRVSHCDRCESFWVRAGFLSLYEDLPVWEKEEEVPQIRKTKFTGDDRRRLGELAFTMRDKHIVQVRANNPMKKLFDWNERAKLEAPTSFPAVCRYKNPLWQCPGYEYDSGETHKFGRLAVKAITSLIKRLDEHWRCDSEIERREVLEECLAATAVASLFNWLNGQAHCLGHTQYTEILSPLSSQLVLSDGSQMFYFALGQLNTIAINIDVEGFNNQRSNYCCVSGPFKLYDEFDQGTKNFQYIDPSDGLLKDGLNPFVLERILQMCVV</sequence>
<dbReference type="InterPro" id="IPR011249">
    <property type="entry name" value="Metalloenz_LuxS/M16"/>
</dbReference>
<keyword evidence="3" id="KW-0496">Mitochondrion</keyword>
<feature type="compositionally biased region" description="Polar residues" evidence="5">
    <location>
        <begin position="881"/>
        <end position="894"/>
    </location>
</feature>
<reference evidence="8" key="1">
    <citation type="submission" date="2022-11" db="UniProtKB">
        <authorList>
            <consortium name="WormBaseParasite"/>
        </authorList>
    </citation>
    <scope>IDENTIFICATION</scope>
</reference>
<evidence type="ECO:0000256" key="3">
    <source>
        <dbReference type="ARBA" id="ARBA00023128"/>
    </source>
</evidence>
<accession>A0A914HC70</accession>
<dbReference type="WBParaSite" id="Gr19_v10_g15716.t1">
    <property type="protein sequence ID" value="Gr19_v10_g15716.t1"/>
    <property type="gene ID" value="Gr19_v10_g15716"/>
</dbReference>
<evidence type="ECO:0000313" key="8">
    <source>
        <dbReference type="WBParaSite" id="Gr19_v10_g15716.t1"/>
    </source>
</evidence>
<dbReference type="PANTHER" id="PTHR43016">
    <property type="entry name" value="PRESEQUENCE PROTEASE"/>
    <property type="match status" value="1"/>
</dbReference>
<dbReference type="Pfam" id="PF07147">
    <property type="entry name" value="PDCD9"/>
    <property type="match status" value="1"/>
</dbReference>
<evidence type="ECO:0000256" key="5">
    <source>
        <dbReference type="SAM" id="MobiDB-lite"/>
    </source>
</evidence>
<proteinExistence type="predicted"/>
<keyword evidence="4" id="KW-0687">Ribonucleoprotein</keyword>
<dbReference type="PANTHER" id="PTHR43016:SF16">
    <property type="entry name" value="METALLOPROTEASE, PUTATIVE (AFU_ORTHOLOGUE AFUA_4G07610)-RELATED"/>
    <property type="match status" value="1"/>
</dbReference>
<keyword evidence="2" id="KW-0689">Ribosomal protein</keyword>
<keyword evidence="7" id="KW-1185">Reference proteome</keyword>
<evidence type="ECO:0000259" key="6">
    <source>
        <dbReference type="Pfam" id="PF05193"/>
    </source>
</evidence>
<dbReference type="InterPro" id="IPR010793">
    <property type="entry name" value="Ribosomal_mL37/mL65"/>
</dbReference>